<accession>A0ABW3B6Z3</accession>
<keyword evidence="2" id="KW-1185">Reference proteome</keyword>
<name>A0ABW3B6Z3_9FLAO</name>
<gene>
    <name evidence="1" type="ORF">ACFQZJ_13360</name>
</gene>
<protein>
    <recommendedName>
        <fullName evidence="3">Lipoprotein</fullName>
    </recommendedName>
</protein>
<evidence type="ECO:0000313" key="1">
    <source>
        <dbReference type="EMBL" id="MFD0798454.1"/>
    </source>
</evidence>
<comment type="caution">
    <text evidence="1">The sequence shown here is derived from an EMBL/GenBank/DDBJ whole genome shotgun (WGS) entry which is preliminary data.</text>
</comment>
<reference evidence="2" key="1">
    <citation type="journal article" date="2019" name="Int. J. Syst. Evol. Microbiol.">
        <title>The Global Catalogue of Microorganisms (GCM) 10K type strain sequencing project: providing services to taxonomists for standard genome sequencing and annotation.</title>
        <authorList>
            <consortium name="The Broad Institute Genomics Platform"/>
            <consortium name="The Broad Institute Genome Sequencing Center for Infectious Disease"/>
            <person name="Wu L."/>
            <person name="Ma J."/>
        </authorList>
    </citation>
    <scope>NUCLEOTIDE SEQUENCE [LARGE SCALE GENOMIC DNA]</scope>
    <source>
        <strain evidence="2">CCUG 61948</strain>
    </source>
</reference>
<evidence type="ECO:0008006" key="3">
    <source>
        <dbReference type="Google" id="ProtNLM"/>
    </source>
</evidence>
<dbReference type="EMBL" id="JBHTHY010000011">
    <property type="protein sequence ID" value="MFD0798454.1"/>
    <property type="molecule type" value="Genomic_DNA"/>
</dbReference>
<organism evidence="1 2">
    <name type="scientific">Maribacter chungangensis</name>
    <dbReference type="NCBI Taxonomy" id="1069117"/>
    <lineage>
        <taxon>Bacteria</taxon>
        <taxon>Pseudomonadati</taxon>
        <taxon>Bacteroidota</taxon>
        <taxon>Flavobacteriia</taxon>
        <taxon>Flavobacteriales</taxon>
        <taxon>Flavobacteriaceae</taxon>
        <taxon>Maribacter</taxon>
    </lineage>
</organism>
<dbReference type="RefSeq" id="WP_379935199.1">
    <property type="nucleotide sequence ID" value="NZ_JBHTHY010000011.1"/>
</dbReference>
<evidence type="ECO:0000313" key="2">
    <source>
        <dbReference type="Proteomes" id="UP001597012"/>
    </source>
</evidence>
<proteinExistence type="predicted"/>
<sequence length="177" mass="20658">MNSLFEIKKILSVILCSILFSCSESKTKTIIEKKYFNDLGEIPFDEKLDDINFKVCHEDITFPFNYGGVGLIYEGEKKELVKTFADNYQYSERKGQNGFITIRFIINCEGKAGRYRAVGMDFNLKPKKFDETIFSQVLNITKNLSGWKAYEYQGKTYDYQQYLTFKFEDGKLKDILP</sequence>
<dbReference type="Proteomes" id="UP001597012">
    <property type="component" value="Unassembled WGS sequence"/>
</dbReference>